<dbReference type="Proteomes" id="UP000623440">
    <property type="component" value="Unassembled WGS sequence"/>
</dbReference>
<name>A0ABR8DUP4_9NOSO</name>
<comment type="caution">
    <text evidence="1">The sequence shown here is derived from an EMBL/GenBank/DDBJ whole genome shotgun (WGS) entry which is preliminary data.</text>
</comment>
<reference evidence="1 2" key="1">
    <citation type="journal article" date="2020" name="ISME J.">
        <title>Comparative genomics reveals insights into cyanobacterial evolution and habitat adaptation.</title>
        <authorList>
            <person name="Chen M.Y."/>
            <person name="Teng W.K."/>
            <person name="Zhao L."/>
            <person name="Hu C.X."/>
            <person name="Zhou Y.K."/>
            <person name="Han B.P."/>
            <person name="Song L.R."/>
            <person name="Shu W.S."/>
        </authorList>
    </citation>
    <scope>NUCLEOTIDE SEQUENCE [LARGE SCALE GENOMIC DNA]</scope>
    <source>
        <strain evidence="1 2">FACHB-838</strain>
    </source>
</reference>
<protein>
    <recommendedName>
        <fullName evidence="3">Transposase</fullName>
    </recommendedName>
</protein>
<proteinExistence type="predicted"/>
<keyword evidence="2" id="KW-1185">Reference proteome</keyword>
<dbReference type="RefSeq" id="WP_190943210.1">
    <property type="nucleotide sequence ID" value="NZ_JACJSI010000063.1"/>
</dbReference>
<accession>A0ABR8DUP4</accession>
<evidence type="ECO:0000313" key="2">
    <source>
        <dbReference type="Proteomes" id="UP000623440"/>
    </source>
</evidence>
<organism evidence="1 2">
    <name type="scientific">Nostoc flagelliforme FACHB-838</name>
    <dbReference type="NCBI Taxonomy" id="2692904"/>
    <lineage>
        <taxon>Bacteria</taxon>
        <taxon>Bacillati</taxon>
        <taxon>Cyanobacteriota</taxon>
        <taxon>Cyanophyceae</taxon>
        <taxon>Nostocales</taxon>
        <taxon>Nostocaceae</taxon>
        <taxon>Nostoc</taxon>
    </lineage>
</organism>
<gene>
    <name evidence="1" type="ORF">H6G97_24575</name>
</gene>
<evidence type="ECO:0000313" key="1">
    <source>
        <dbReference type="EMBL" id="MBD2532587.1"/>
    </source>
</evidence>
<sequence length="102" mass="11281">MADLDDDEKWLAHKYFPMLIAESESSPEEDALEHVAEVATIFTKTALRQVFNFCTPIVLADLLMIIFRCLPTEIYSDQSIQACYCPGANGTTTASPSCNLTS</sequence>
<dbReference type="EMBL" id="JACJSI010000063">
    <property type="protein sequence ID" value="MBD2532587.1"/>
    <property type="molecule type" value="Genomic_DNA"/>
</dbReference>
<evidence type="ECO:0008006" key="3">
    <source>
        <dbReference type="Google" id="ProtNLM"/>
    </source>
</evidence>